<evidence type="ECO:0000313" key="3">
    <source>
        <dbReference type="Proteomes" id="UP000199236"/>
    </source>
</evidence>
<evidence type="ECO:0000313" key="2">
    <source>
        <dbReference type="EMBL" id="SFP03663.1"/>
    </source>
</evidence>
<proteinExistence type="predicted"/>
<feature type="chain" id="PRO_5011527440" description="Beta-lactamase-inhibitor-like, PepSY-like" evidence="1">
    <location>
        <begin position="28"/>
        <end position="154"/>
    </location>
</feature>
<protein>
    <recommendedName>
        <fullName evidence="4">Beta-lactamase-inhibitor-like, PepSY-like</fullName>
    </recommendedName>
</protein>
<dbReference type="STRING" id="655353.SAMN04488056_1197"/>
<gene>
    <name evidence="2" type="ORF">SAMN04488056_1197</name>
</gene>
<sequence>MSMKRNNKITLCLSGACFALATFAAQAMTQDEAISAATEKLKLTDVSLDYRDSYGQNIRAALPDGTWVEVHLDRDGQINEIEGHRKRGFSEQSVRMLIPAEILQNPSYPSEAHFQKLDFKDGYKVEIEGYGPNSREFKAEFRHDGKLLELKKEK</sequence>
<dbReference type="AlphaFoldDB" id="A0A1I5M2G7"/>
<keyword evidence="1" id="KW-0732">Signal</keyword>
<evidence type="ECO:0008006" key="4">
    <source>
        <dbReference type="Google" id="ProtNLM"/>
    </source>
</evidence>
<reference evidence="2 3" key="1">
    <citation type="submission" date="2016-10" db="EMBL/GenBank/DDBJ databases">
        <authorList>
            <person name="de Groot N.N."/>
        </authorList>
    </citation>
    <scope>NUCLEOTIDE SEQUENCE [LARGE SCALE GENOMIC DNA]</scope>
    <source>
        <strain evidence="2 3">CGMCC 1.9157</strain>
    </source>
</reference>
<accession>A0A1I5M2G7</accession>
<dbReference type="EMBL" id="FOVR01000019">
    <property type="protein sequence ID" value="SFP03663.1"/>
    <property type="molecule type" value="Genomic_DNA"/>
</dbReference>
<name>A0A1I5M2G7_9HYPH</name>
<evidence type="ECO:0000256" key="1">
    <source>
        <dbReference type="SAM" id="SignalP"/>
    </source>
</evidence>
<feature type="signal peptide" evidence="1">
    <location>
        <begin position="1"/>
        <end position="27"/>
    </location>
</feature>
<dbReference type="Proteomes" id="UP000199236">
    <property type="component" value="Unassembled WGS sequence"/>
</dbReference>
<organism evidence="2 3">
    <name type="scientific">Cohaesibacter marisflavi</name>
    <dbReference type="NCBI Taxonomy" id="655353"/>
    <lineage>
        <taxon>Bacteria</taxon>
        <taxon>Pseudomonadati</taxon>
        <taxon>Pseudomonadota</taxon>
        <taxon>Alphaproteobacteria</taxon>
        <taxon>Hyphomicrobiales</taxon>
        <taxon>Cohaesibacteraceae</taxon>
    </lineage>
</organism>
<keyword evidence="3" id="KW-1185">Reference proteome</keyword>